<dbReference type="EMBL" id="FRYL01000049">
    <property type="protein sequence ID" value="SHO81740.1"/>
    <property type="molecule type" value="Genomic_DNA"/>
</dbReference>
<proteinExistence type="predicted"/>
<evidence type="ECO:0000313" key="1">
    <source>
        <dbReference type="EMBL" id="SHO81740.1"/>
    </source>
</evidence>
<dbReference type="AlphaFoldDB" id="A0A1W1ELJ7"/>
<evidence type="ECO:0008006" key="2">
    <source>
        <dbReference type="Google" id="ProtNLM"/>
    </source>
</evidence>
<dbReference type="InterPro" id="IPR003477">
    <property type="entry name" value="PemK-like"/>
</dbReference>
<protein>
    <recommendedName>
        <fullName evidence="2">Type II toxin-antitoxin system PemK/MazF family toxin</fullName>
    </recommendedName>
</protein>
<reference evidence="1" key="1">
    <citation type="submission" date="2016-10" db="EMBL/GenBank/DDBJ databases">
        <authorList>
            <person name="de Groot N.N."/>
        </authorList>
    </citation>
    <scope>NUCLEOTIDE SEQUENCE</scope>
</reference>
<gene>
    <name evidence="1" type="ORF">MNB_SV-15-1012</name>
</gene>
<dbReference type="SUPFAM" id="SSF50118">
    <property type="entry name" value="Cell growth inhibitor/plasmid maintenance toxic component"/>
    <property type="match status" value="1"/>
</dbReference>
<name>A0A1W1ELJ7_9ZZZZ</name>
<dbReference type="Pfam" id="PF02452">
    <property type="entry name" value="PemK_toxin"/>
    <property type="match status" value="1"/>
</dbReference>
<sequence length="106" mass="12387">MVGDIYLAKIYFTNAQNYKLRPILIVKKNSFGDYIYIPFTTNSNNQNSMKINNNDLENGNFRKESYLIIDKTCTIQPNLLDKNIGMLKSNILNDVLSRYCYFLNDK</sequence>
<dbReference type="InterPro" id="IPR011067">
    <property type="entry name" value="Plasmid_toxin/cell-grow_inhib"/>
</dbReference>
<organism evidence="1">
    <name type="scientific">hydrothermal vent metagenome</name>
    <dbReference type="NCBI Taxonomy" id="652676"/>
    <lineage>
        <taxon>unclassified sequences</taxon>
        <taxon>metagenomes</taxon>
        <taxon>ecological metagenomes</taxon>
    </lineage>
</organism>
<dbReference type="Gene3D" id="2.30.30.110">
    <property type="match status" value="1"/>
</dbReference>
<dbReference type="GO" id="GO:0003677">
    <property type="term" value="F:DNA binding"/>
    <property type="evidence" value="ECO:0007669"/>
    <property type="project" value="InterPro"/>
</dbReference>
<accession>A0A1W1ELJ7</accession>